<dbReference type="PANTHER" id="PTHR46641:SF2">
    <property type="entry name" value="FMRFAMIDE RECEPTOR"/>
    <property type="match status" value="1"/>
</dbReference>
<keyword evidence="3 5" id="KW-1133">Transmembrane helix</keyword>
<keyword evidence="4 5" id="KW-0472">Membrane</keyword>
<dbReference type="InterPro" id="IPR000276">
    <property type="entry name" value="GPCR_Rhodpsn"/>
</dbReference>
<proteinExistence type="predicted"/>
<keyword evidence="8" id="KW-1185">Reference proteome</keyword>
<dbReference type="GO" id="GO:0004930">
    <property type="term" value="F:G protein-coupled receptor activity"/>
    <property type="evidence" value="ECO:0007669"/>
    <property type="project" value="InterPro"/>
</dbReference>
<dbReference type="InterPro" id="IPR017452">
    <property type="entry name" value="GPCR_Rhodpsn_7TM"/>
</dbReference>
<feature type="domain" description="G-protein coupled receptors family 1 profile" evidence="6">
    <location>
        <begin position="48"/>
        <end position="325"/>
    </location>
</feature>
<evidence type="ECO:0000256" key="3">
    <source>
        <dbReference type="ARBA" id="ARBA00022989"/>
    </source>
</evidence>
<feature type="transmembrane region" description="Helical" evidence="5">
    <location>
        <begin position="270"/>
        <end position="291"/>
    </location>
</feature>
<comment type="caution">
    <text evidence="7">The sequence shown here is derived from an EMBL/GenBank/DDBJ whole genome shotgun (WGS) entry which is preliminary data.</text>
</comment>
<dbReference type="Pfam" id="PF00001">
    <property type="entry name" value="7tm_1"/>
    <property type="match status" value="1"/>
</dbReference>
<feature type="transmembrane region" description="Helical" evidence="5">
    <location>
        <begin position="67"/>
        <end position="87"/>
    </location>
</feature>
<protein>
    <recommendedName>
        <fullName evidence="6">G-protein coupled receptors family 1 profile domain-containing protein</fullName>
    </recommendedName>
</protein>
<dbReference type="PROSITE" id="PS50262">
    <property type="entry name" value="G_PROTEIN_RECEP_F1_2"/>
    <property type="match status" value="1"/>
</dbReference>
<dbReference type="InterPro" id="IPR052954">
    <property type="entry name" value="GPCR-Ligand_Int"/>
</dbReference>
<dbReference type="Gene3D" id="1.20.1070.10">
    <property type="entry name" value="Rhodopsin 7-helix transmembrane proteins"/>
    <property type="match status" value="1"/>
</dbReference>
<feature type="transmembrane region" description="Helical" evidence="5">
    <location>
        <begin position="311"/>
        <end position="328"/>
    </location>
</feature>
<feature type="transmembrane region" description="Helical" evidence="5">
    <location>
        <begin position="107"/>
        <end position="124"/>
    </location>
</feature>
<evidence type="ECO:0000256" key="4">
    <source>
        <dbReference type="ARBA" id="ARBA00023136"/>
    </source>
</evidence>
<dbReference type="Proteomes" id="UP000678393">
    <property type="component" value="Unassembled WGS sequence"/>
</dbReference>
<gene>
    <name evidence="7" type="ORF">CUNI_LOCUS6628</name>
</gene>
<dbReference type="OrthoDB" id="6055344at2759"/>
<dbReference type="PANTHER" id="PTHR46641">
    <property type="entry name" value="FMRFAMIDE RECEPTOR-RELATED"/>
    <property type="match status" value="1"/>
</dbReference>
<feature type="transmembrane region" description="Helical" evidence="5">
    <location>
        <begin position="190"/>
        <end position="213"/>
    </location>
</feature>
<feature type="transmembrane region" description="Helical" evidence="5">
    <location>
        <begin position="32"/>
        <end position="55"/>
    </location>
</feature>
<name>A0A8S3Z0Q4_9EUPU</name>
<accession>A0A8S3Z0Q4</accession>
<evidence type="ECO:0000259" key="6">
    <source>
        <dbReference type="PROSITE" id="PS50262"/>
    </source>
</evidence>
<dbReference type="SUPFAM" id="SSF81321">
    <property type="entry name" value="Family A G protein-coupled receptor-like"/>
    <property type="match status" value="1"/>
</dbReference>
<organism evidence="7 8">
    <name type="scientific">Candidula unifasciata</name>
    <dbReference type="NCBI Taxonomy" id="100452"/>
    <lineage>
        <taxon>Eukaryota</taxon>
        <taxon>Metazoa</taxon>
        <taxon>Spiralia</taxon>
        <taxon>Lophotrochozoa</taxon>
        <taxon>Mollusca</taxon>
        <taxon>Gastropoda</taxon>
        <taxon>Heterobranchia</taxon>
        <taxon>Euthyneura</taxon>
        <taxon>Panpulmonata</taxon>
        <taxon>Eupulmonata</taxon>
        <taxon>Stylommatophora</taxon>
        <taxon>Helicina</taxon>
        <taxon>Helicoidea</taxon>
        <taxon>Geomitridae</taxon>
        <taxon>Candidula</taxon>
    </lineage>
</organism>
<dbReference type="EMBL" id="CAJHNH020001019">
    <property type="protein sequence ID" value="CAG5121070.1"/>
    <property type="molecule type" value="Genomic_DNA"/>
</dbReference>
<dbReference type="AlphaFoldDB" id="A0A8S3Z0Q4"/>
<dbReference type="GO" id="GO:0016020">
    <property type="term" value="C:membrane"/>
    <property type="evidence" value="ECO:0007669"/>
    <property type="project" value="UniProtKB-SubCell"/>
</dbReference>
<evidence type="ECO:0000256" key="2">
    <source>
        <dbReference type="ARBA" id="ARBA00022692"/>
    </source>
</evidence>
<keyword evidence="2 5" id="KW-0812">Transmembrane</keyword>
<evidence type="ECO:0000313" key="8">
    <source>
        <dbReference type="Proteomes" id="UP000678393"/>
    </source>
</evidence>
<reference evidence="7" key="1">
    <citation type="submission" date="2021-04" db="EMBL/GenBank/DDBJ databases">
        <authorList>
            <consortium name="Molecular Ecology Group"/>
        </authorList>
    </citation>
    <scope>NUCLEOTIDE SEQUENCE</scope>
</reference>
<evidence type="ECO:0000256" key="1">
    <source>
        <dbReference type="ARBA" id="ARBA00004370"/>
    </source>
</evidence>
<comment type="subcellular location">
    <subcellularLocation>
        <location evidence="1">Membrane</location>
    </subcellularLocation>
</comment>
<feature type="transmembrane region" description="Helical" evidence="5">
    <location>
        <begin position="158"/>
        <end position="178"/>
    </location>
</feature>
<feature type="transmembrane region" description="Helical" evidence="5">
    <location>
        <begin position="219"/>
        <end position="243"/>
    </location>
</feature>
<sequence>MANTASIAFSIATQATQPPLFNEDLSEIIYQVFRYGLIPCISILGIAGNVASIVILTRRGFRKCSNILLLALSVSDILFLTGINNFPLFIYQETTPRGFRFSQNINYMFYILYTTFLFAHNMGLHTAMIIPVLITTERILALLSPLKALFILTPPRTVIVLASLYVLNGFVFLYYFILCRELKQYRIKGSVLGVFSHTEMYFAGVEAGVYGMIESIVNYMTGVIPISLVTMGCAVIGIQVVFITKKREQLITGQIKTTPNTPISKTTKTLLSICVLYVLCSGFGFVLTYIANTNLVENDESLKKVLSSVQDLLFCVNCVGDFVIYVGTRKSTLRTRKSNLKK</sequence>
<evidence type="ECO:0000313" key="7">
    <source>
        <dbReference type="EMBL" id="CAG5121070.1"/>
    </source>
</evidence>
<evidence type="ECO:0000256" key="5">
    <source>
        <dbReference type="SAM" id="Phobius"/>
    </source>
</evidence>